<protein>
    <recommendedName>
        <fullName evidence="4">tRNA (32-2'-O)-methyltransferase regulator THADA</fullName>
    </recommendedName>
</protein>
<feature type="signal peptide" evidence="5">
    <location>
        <begin position="1"/>
        <end position="25"/>
    </location>
</feature>
<evidence type="ECO:0000256" key="2">
    <source>
        <dbReference type="ARBA" id="ARBA00022694"/>
    </source>
</evidence>
<dbReference type="Pfam" id="PF10350">
    <property type="entry name" value="DUF2428"/>
    <property type="match status" value="1"/>
</dbReference>
<keyword evidence="2" id="KW-0819">tRNA processing</keyword>
<dbReference type="SUPFAM" id="SSF48371">
    <property type="entry name" value="ARM repeat"/>
    <property type="match status" value="1"/>
</dbReference>
<evidence type="ECO:0000259" key="6">
    <source>
        <dbReference type="Pfam" id="PF10350"/>
    </source>
</evidence>
<evidence type="ECO:0000256" key="5">
    <source>
        <dbReference type="SAM" id="SignalP"/>
    </source>
</evidence>
<dbReference type="Proteomes" id="UP000694700">
    <property type="component" value="Unplaced"/>
</dbReference>
<dbReference type="Pfam" id="PF25151">
    <property type="entry name" value="TPR_Trm732_C"/>
    <property type="match status" value="1"/>
</dbReference>
<feature type="domain" description="tRNA (32-2'-O)-methyltransferase regulator THADA-like C-terminal TPR repeats region" evidence="8">
    <location>
        <begin position="901"/>
        <end position="1061"/>
    </location>
</feature>
<dbReference type="PANTHER" id="PTHR14387:SF7">
    <property type="entry name" value="THYROID ADENOMA-ASSOCIATED PROTEIN"/>
    <property type="match status" value="1"/>
</dbReference>
<dbReference type="GO" id="GO:0005829">
    <property type="term" value="C:cytosol"/>
    <property type="evidence" value="ECO:0007669"/>
    <property type="project" value="TreeGrafter"/>
</dbReference>
<comment type="similarity">
    <text evidence="1">Belongs to the THADA family.</text>
</comment>
<name>A0A8C1ZX98_CYPCA</name>
<dbReference type="PANTHER" id="PTHR14387">
    <property type="entry name" value="THADA/DEATH RECEPTOR INTERACTING PROTEIN"/>
    <property type="match status" value="1"/>
</dbReference>
<evidence type="ECO:0000256" key="3">
    <source>
        <dbReference type="ARBA" id="ARBA00035625"/>
    </source>
</evidence>
<evidence type="ECO:0000259" key="7">
    <source>
        <dbReference type="Pfam" id="PF25150"/>
    </source>
</evidence>
<accession>A0A8C1ZX98</accession>
<feature type="chain" id="PRO_5034876064" description="tRNA (32-2'-O)-methyltransferase regulator THADA" evidence="5">
    <location>
        <begin position="26"/>
        <end position="1426"/>
    </location>
</feature>
<evidence type="ECO:0000256" key="4">
    <source>
        <dbReference type="ARBA" id="ARBA00035698"/>
    </source>
</evidence>
<dbReference type="Ensembl" id="ENSCCRT00015099703.1">
    <property type="protein sequence ID" value="ENSCCRP00015096568.1"/>
    <property type="gene ID" value="ENSCCRG00015038835.1"/>
</dbReference>
<feature type="domain" description="DUF2428" evidence="6">
    <location>
        <begin position="598"/>
        <end position="899"/>
    </location>
</feature>
<dbReference type="InterPro" id="IPR056842">
    <property type="entry name" value="THADA-like_TPR_C"/>
</dbReference>
<proteinExistence type="inferred from homology"/>
<dbReference type="GO" id="GO:0030488">
    <property type="term" value="P:tRNA methylation"/>
    <property type="evidence" value="ECO:0007669"/>
    <property type="project" value="TreeGrafter"/>
</dbReference>
<evidence type="ECO:0000313" key="10">
    <source>
        <dbReference type="Proteomes" id="UP000694700"/>
    </source>
</evidence>
<dbReference type="InterPro" id="IPR056843">
    <property type="entry name" value="THADA-like_TPR"/>
</dbReference>
<dbReference type="Pfam" id="PF25150">
    <property type="entry name" value="TPR_Trm732"/>
    <property type="match status" value="1"/>
</dbReference>
<feature type="domain" description="tRNA (32-2'-O)-methyltransferase regulator THADA-like TPR repeats region" evidence="7">
    <location>
        <begin position="181"/>
        <end position="411"/>
    </location>
</feature>
<dbReference type="InterPro" id="IPR019442">
    <property type="entry name" value="THADA/TRM732_DUF2428"/>
</dbReference>
<organism evidence="9 10">
    <name type="scientific">Cyprinus carpio</name>
    <name type="common">Common carp</name>
    <dbReference type="NCBI Taxonomy" id="7962"/>
    <lineage>
        <taxon>Eukaryota</taxon>
        <taxon>Metazoa</taxon>
        <taxon>Chordata</taxon>
        <taxon>Craniata</taxon>
        <taxon>Vertebrata</taxon>
        <taxon>Euteleostomi</taxon>
        <taxon>Actinopterygii</taxon>
        <taxon>Neopterygii</taxon>
        <taxon>Teleostei</taxon>
        <taxon>Ostariophysi</taxon>
        <taxon>Cypriniformes</taxon>
        <taxon>Cyprinidae</taxon>
        <taxon>Cyprininae</taxon>
        <taxon>Cyprinus</taxon>
    </lineage>
</organism>
<comment type="function">
    <text evidence="3">Together with methyltransferase FTSJ1, methylates the 2'-O-ribose of nucleotides at position 32 of the anticodon loop of substrate tRNAs.</text>
</comment>
<reference evidence="9" key="1">
    <citation type="submission" date="2025-08" db="UniProtKB">
        <authorList>
            <consortium name="Ensembl"/>
        </authorList>
    </citation>
    <scope>IDENTIFICATION</scope>
</reference>
<dbReference type="InterPro" id="IPR051954">
    <property type="entry name" value="tRNA_methyltransferase_THADA"/>
</dbReference>
<evidence type="ECO:0000313" key="9">
    <source>
        <dbReference type="Ensembl" id="ENSCCRP00015096568.1"/>
    </source>
</evidence>
<keyword evidence="5" id="KW-0732">Signal</keyword>
<sequence length="1426" mass="157723">IVKESSTVMVVARVLTLWSGAAVDCVQVDTCPPLLRSSLIGGSSLIARLHHHIYAHWEHPLDGVRHQTRSMFQNLLTIHQHCSDHKSDPTGDPYITQLTQDLLALEWHMKGKYGTLGCLVEHLGAEYLLKLDGGLPARLLGLMGDQTMAPYASDLLEKLFVSHKAQLCARFKDADAWIDGWHEVWVRPLLQVLCTARLDQTTYILDYFLPKLLRCNPSSLSHMVQALQEMPACTEGSAGSRGALGALMTCLRAARSQGVLKSVEEELCGGLVPLPLMRQALVHKHDQVRMDALGLVCESHRSTETLSRQEIELIRHFLPFNLNSQSPGARQQSVSLLKKVGSDDGLSFDWPEDIGVNFDFTVHDHFKLKIYFLSHQEFLRWFCETLFQVFHPGASFSRCLMALHLLGLIAEHFTFNTGISITFSLSFSHAQAVLCCLASNFLEVKQLACNLLQKLPPAAVRLQVSPERLQSLLQVALDLSTSTKPFDSVTAAHLLNLLLHQPGLQDALLHCIQKQHIPVQPPALIQSQTSEASSLEQNTLAVVQWLMVCLKEEVLKAESSLLQAAASYPLYGRAHCITAVLQPLNTGSLVLLSEWRAVVSELIGLCYRMSDVVSPVVQSSSPEGLIPMDTESETSAGLQKILQEIQPRDTNDFFTSARELDPSESDCNNEQKEPENAVHKAQSCNKAYRVTAQMVLVCCWRTMKEVSMLLGHLCQSMPLCCPLTHADGRGVVTEDQVEGVGKYFREQLLQSRHRGAFELAYVGFVRLTEMLCRSGSATLQQLPAHWLKEVLEEVKSSDPSSKLCATRRSAGIPFYIQALLSSEPKSSSCGLLKMTMRSLTALAMPSNDADTESSSVPQVHALNILRALYRDTRLGENIVPFVSDGMQAAILGFTSPVWAVRNSSTLLFSTLITRIFGVKKGKDEHSKKNRMTGREFFTRFPALYPFLLSQLQEAAASVNSDSGQVKLHPSLFLLLLVLGRLYPSPMDGSSSPLGLAPFMPLIIRCGRSAVYRTREMAARALVPFVLVTQVPSTIQTLLEELPQEPGPGLQQNHIHGTLLQVCESPLVSCSLQQSINLACYMTYKVLNPCLVTRGAFLDLLGCLCGCHPVSVSESQLKKLREETLQILMASELVAPQGPDDTNLSVPGATQYLQSLAHIAVSVCVESPHLWDCPESAGFQRDLLERLLRCPHYEVRLFALDQLLRRLQKTEEESQRRGQGPMPFDLSVSSLTSLALHETYPGCQAKVRKSRFCIRILYTGIFVRLLCSTAFLGVSTGAVSPPVALEMGVGLLCQLFQMWGQVAAGMVNLIQWLLGDEQSDTRCEESLDLFLFEKGDLNLWAEPLSWARMLHRHLSALVSVTHSLDVSTAELDRLSAIAKSNALAAQRSMKGLPALPQFSATIEYAKISLLKERTSLALNLLDTLRPS</sequence>
<dbReference type="InterPro" id="IPR016024">
    <property type="entry name" value="ARM-type_fold"/>
</dbReference>
<evidence type="ECO:0000259" key="8">
    <source>
        <dbReference type="Pfam" id="PF25151"/>
    </source>
</evidence>
<evidence type="ECO:0000256" key="1">
    <source>
        <dbReference type="ARBA" id="ARBA00010409"/>
    </source>
</evidence>